<dbReference type="Pfam" id="PF00884">
    <property type="entry name" value="Sulfatase"/>
    <property type="match status" value="1"/>
</dbReference>
<keyword evidence="3" id="KW-0378">Hydrolase</keyword>
<dbReference type="PANTHER" id="PTHR42693:SF53">
    <property type="entry name" value="ENDO-4-O-SULFATASE"/>
    <property type="match status" value="1"/>
</dbReference>
<evidence type="ECO:0000256" key="3">
    <source>
        <dbReference type="ARBA" id="ARBA00022801"/>
    </source>
</evidence>
<dbReference type="Gene3D" id="3.40.720.10">
    <property type="entry name" value="Alkaline Phosphatase, subunit A"/>
    <property type="match status" value="1"/>
</dbReference>
<evidence type="ECO:0000256" key="1">
    <source>
        <dbReference type="ARBA" id="ARBA00008779"/>
    </source>
</evidence>
<name>A0ABS4YU28_9MICC</name>
<dbReference type="SUPFAM" id="SSF53649">
    <property type="entry name" value="Alkaline phosphatase-like"/>
    <property type="match status" value="1"/>
</dbReference>
<protein>
    <submittedName>
        <fullName evidence="6">Arylsulfatase A-like enzyme</fullName>
    </submittedName>
</protein>
<gene>
    <name evidence="6" type="ORF">JOF48_000711</name>
</gene>
<dbReference type="PROSITE" id="PS00523">
    <property type="entry name" value="SULFATASE_1"/>
    <property type="match status" value="1"/>
</dbReference>
<sequence length="518" mass="55432">MASPARPSSTSTQPRELPNIVFFLSDDQGPWALGCAGNEDIRTPVLDGLAEEGTRLENFFCVSPVCSPARASLMTGQVPSRHGVHDYLTGTEVGAGAPDYLAGQAIFTDVLAENGYRMGLSGKWHMGANDAPRKGFVHWYGLEGGGSPYTKATMYRNGEREETTTYLTDAITEDAQAFLSREAARQAPPTHDGAGAKTGTEPFFLAVNYTAPHKPWKGQHPKEFEDLYKDCTFDSCPQEEPHPWQPTVDGVAIGGEPDVRAALVGYFAAVSAMDAAIGRIMDQLEELGLQQNTLVIFSSDNGFNCGHHGVWGKGNGTFPQNMYDSSVKVPAIFHWPGRIAADQVRHELLSAYDVAATILDLAGLDPAPFETGPGASFAPLLRHADGGPAATERADGAVVVYDEYGPVRMIRTHEHKYVHRHPHGPHELYDLVADPGERVNLMHDAVPHPALPGLRVQLAGWFARHGVPEFDGAALPVAGAGQHLPVGSWNVPATGGPAVPSVGSDPLGAFTGPNWDGV</sequence>
<keyword evidence="2" id="KW-0479">Metal-binding</keyword>
<dbReference type="InterPro" id="IPR017850">
    <property type="entry name" value="Alkaline_phosphatase_core_sf"/>
</dbReference>
<keyword evidence="4" id="KW-0106">Calcium</keyword>
<dbReference type="CDD" id="cd16149">
    <property type="entry name" value="sulfatase_like"/>
    <property type="match status" value="1"/>
</dbReference>
<evidence type="ECO:0000313" key="7">
    <source>
        <dbReference type="Proteomes" id="UP000711614"/>
    </source>
</evidence>
<dbReference type="EMBL" id="JAGIOI010000001">
    <property type="protein sequence ID" value="MBP2411912.1"/>
    <property type="molecule type" value="Genomic_DNA"/>
</dbReference>
<feature type="domain" description="Sulfatase N-terminal" evidence="5">
    <location>
        <begin position="18"/>
        <end position="363"/>
    </location>
</feature>
<accession>A0ABS4YU28</accession>
<organism evidence="6 7">
    <name type="scientific">Arthrobacter stackebrandtii</name>
    <dbReference type="NCBI Taxonomy" id="272161"/>
    <lineage>
        <taxon>Bacteria</taxon>
        <taxon>Bacillati</taxon>
        <taxon>Actinomycetota</taxon>
        <taxon>Actinomycetes</taxon>
        <taxon>Micrococcales</taxon>
        <taxon>Micrococcaceae</taxon>
        <taxon>Arthrobacter</taxon>
    </lineage>
</organism>
<evidence type="ECO:0000256" key="2">
    <source>
        <dbReference type="ARBA" id="ARBA00022723"/>
    </source>
</evidence>
<dbReference type="InterPro" id="IPR024607">
    <property type="entry name" value="Sulfatase_CS"/>
</dbReference>
<dbReference type="PANTHER" id="PTHR42693">
    <property type="entry name" value="ARYLSULFATASE FAMILY MEMBER"/>
    <property type="match status" value="1"/>
</dbReference>
<dbReference type="InterPro" id="IPR000917">
    <property type="entry name" value="Sulfatase_N"/>
</dbReference>
<evidence type="ECO:0000313" key="6">
    <source>
        <dbReference type="EMBL" id="MBP2411912.1"/>
    </source>
</evidence>
<dbReference type="InterPro" id="IPR050738">
    <property type="entry name" value="Sulfatase"/>
</dbReference>
<dbReference type="Proteomes" id="UP000711614">
    <property type="component" value="Unassembled WGS sequence"/>
</dbReference>
<comment type="similarity">
    <text evidence="1">Belongs to the sulfatase family.</text>
</comment>
<proteinExistence type="inferred from homology"/>
<dbReference type="RefSeq" id="WP_209677360.1">
    <property type="nucleotide sequence ID" value="NZ_JAGIOI010000001.1"/>
</dbReference>
<keyword evidence="7" id="KW-1185">Reference proteome</keyword>
<reference evidence="6 7" key="1">
    <citation type="submission" date="2021-03" db="EMBL/GenBank/DDBJ databases">
        <title>Sequencing the genomes of 1000 actinobacteria strains.</title>
        <authorList>
            <person name="Klenk H.-P."/>
        </authorList>
    </citation>
    <scope>NUCLEOTIDE SEQUENCE [LARGE SCALE GENOMIC DNA]</scope>
    <source>
        <strain evidence="6 7">DSM 16005</strain>
    </source>
</reference>
<evidence type="ECO:0000256" key="4">
    <source>
        <dbReference type="ARBA" id="ARBA00022837"/>
    </source>
</evidence>
<comment type="caution">
    <text evidence="6">The sequence shown here is derived from an EMBL/GenBank/DDBJ whole genome shotgun (WGS) entry which is preliminary data.</text>
</comment>
<evidence type="ECO:0000259" key="5">
    <source>
        <dbReference type="Pfam" id="PF00884"/>
    </source>
</evidence>